<dbReference type="OrthoDB" id="9780293at2"/>
<dbReference type="RefSeq" id="WP_138326161.1">
    <property type="nucleotide sequence ID" value="NZ_VCDI01000003.1"/>
</dbReference>
<evidence type="ECO:0000313" key="4">
    <source>
        <dbReference type="Proteomes" id="UP000305654"/>
    </source>
</evidence>
<keyword evidence="3" id="KW-0378">Hydrolase</keyword>
<dbReference type="Gene3D" id="3.90.850.10">
    <property type="entry name" value="Fumarylacetoacetase-like, C-terminal domain"/>
    <property type="match status" value="1"/>
</dbReference>
<protein>
    <submittedName>
        <fullName evidence="3">Fumarylacetoacetate hydrolase family protein</fullName>
    </submittedName>
</protein>
<dbReference type="EMBL" id="VCDI01000003">
    <property type="protein sequence ID" value="TLU72700.1"/>
    <property type="molecule type" value="Genomic_DNA"/>
</dbReference>
<evidence type="ECO:0000256" key="1">
    <source>
        <dbReference type="ARBA" id="ARBA00022723"/>
    </source>
</evidence>
<reference evidence="3 4" key="1">
    <citation type="submission" date="2019-05" db="EMBL/GenBank/DDBJ databases">
        <authorList>
            <person name="Pankratov T."/>
            <person name="Grouzdev D."/>
        </authorList>
    </citation>
    <scope>NUCLEOTIDE SEQUENCE [LARGE SCALE GENOMIC DNA]</scope>
    <source>
        <strain evidence="3 4">KEBCLARHB70R</strain>
    </source>
</reference>
<feature type="domain" description="Fumarylacetoacetase-like C-terminal" evidence="2">
    <location>
        <begin position="28"/>
        <end position="234"/>
    </location>
</feature>
<proteinExistence type="predicted"/>
<evidence type="ECO:0000259" key="2">
    <source>
        <dbReference type="Pfam" id="PF01557"/>
    </source>
</evidence>
<accession>A0A5R9J4Z8</accession>
<keyword evidence="1" id="KW-0479">Metal-binding</keyword>
<dbReference type="AlphaFoldDB" id="A0A5R9J4Z8"/>
<dbReference type="Proteomes" id="UP000305654">
    <property type="component" value="Unassembled WGS sequence"/>
</dbReference>
<dbReference type="GO" id="GO:0018773">
    <property type="term" value="F:acetylpyruvate hydrolase activity"/>
    <property type="evidence" value="ECO:0007669"/>
    <property type="project" value="TreeGrafter"/>
</dbReference>
<gene>
    <name evidence="3" type="ORF">FE263_11750</name>
</gene>
<keyword evidence="4" id="KW-1185">Reference proteome</keyword>
<dbReference type="Pfam" id="PF01557">
    <property type="entry name" value="FAA_hydrolase"/>
    <property type="match status" value="1"/>
</dbReference>
<name>A0A5R9J4Z8_9PROT</name>
<comment type="caution">
    <text evidence="3">The sequence shown here is derived from an EMBL/GenBank/DDBJ whole genome shotgun (WGS) entry which is preliminary data.</text>
</comment>
<organism evidence="3 4">
    <name type="scientific">Lichenicoccus roseus</name>
    <dbReference type="NCBI Taxonomy" id="2683649"/>
    <lineage>
        <taxon>Bacteria</taxon>
        <taxon>Pseudomonadati</taxon>
        <taxon>Pseudomonadota</taxon>
        <taxon>Alphaproteobacteria</taxon>
        <taxon>Acetobacterales</taxon>
        <taxon>Acetobacteraceae</taxon>
        <taxon>Lichenicoccus</taxon>
    </lineage>
</organism>
<dbReference type="PANTHER" id="PTHR11820:SF90">
    <property type="entry name" value="FLUTATHIONE S-TRANSFERASE"/>
    <property type="match status" value="1"/>
</dbReference>
<dbReference type="SUPFAM" id="SSF56529">
    <property type="entry name" value="FAH"/>
    <property type="match status" value="1"/>
</dbReference>
<evidence type="ECO:0000313" key="3">
    <source>
        <dbReference type="EMBL" id="TLU72700.1"/>
    </source>
</evidence>
<dbReference type="PANTHER" id="PTHR11820">
    <property type="entry name" value="ACYLPYRUVASE"/>
    <property type="match status" value="1"/>
</dbReference>
<sequence>MSQPNMIPTPPAILLPTTTGAAFPVRRVYCVGRNYAEHAREMGADPDREPPFFFSKPADALLPAGALSRGITEMPYPPATDDLHHEIELVAALRSGGSDILLEGALDHVWGYGVGLDMTRRDLQAIAKKQGRPWDMAKGFDHSAPIGLLVPTSDVDDPGRGAITLRVNGELRQQGDLSDMIWPLAETIVFLSRLVRLEAGDLIFTGTPSGVGAVKRGDLLEGSIAGIGGVTVRIGGR</sequence>
<dbReference type="InterPro" id="IPR011234">
    <property type="entry name" value="Fumarylacetoacetase-like_C"/>
</dbReference>
<dbReference type="GO" id="GO:0046872">
    <property type="term" value="F:metal ion binding"/>
    <property type="evidence" value="ECO:0007669"/>
    <property type="project" value="UniProtKB-KW"/>
</dbReference>
<dbReference type="InterPro" id="IPR036663">
    <property type="entry name" value="Fumarylacetoacetase_C_sf"/>
</dbReference>